<feature type="transmembrane region" description="Helical" evidence="1">
    <location>
        <begin position="116"/>
        <end position="137"/>
    </location>
</feature>
<name>A0A8S5VFV3_9CAUD</name>
<accession>A0A8S5VFV3</accession>
<reference evidence="3" key="1">
    <citation type="journal article" date="2021" name="Proc. Natl. Acad. Sci. U.S.A.">
        <title>A Catalog of Tens of Thousands of Viruses from Human Metagenomes Reveals Hidden Associations with Chronic Diseases.</title>
        <authorList>
            <person name="Tisza M.J."/>
            <person name="Buck C.B."/>
        </authorList>
    </citation>
    <scope>NUCLEOTIDE SEQUENCE</scope>
    <source>
        <strain evidence="3">Ct6BA50</strain>
    </source>
</reference>
<protein>
    <submittedName>
        <fullName evidence="3">Helix-turn-helix domain protein</fullName>
    </submittedName>
</protein>
<evidence type="ECO:0000313" key="3">
    <source>
        <dbReference type="EMBL" id="DAG05665.1"/>
    </source>
</evidence>
<dbReference type="PROSITE" id="PS50943">
    <property type="entry name" value="HTH_CROC1"/>
    <property type="match status" value="1"/>
</dbReference>
<feature type="domain" description="HTH cro/C1-type" evidence="2">
    <location>
        <begin position="27"/>
        <end position="81"/>
    </location>
</feature>
<dbReference type="InterPro" id="IPR001387">
    <property type="entry name" value="Cro/C1-type_HTH"/>
</dbReference>
<evidence type="ECO:0000259" key="2">
    <source>
        <dbReference type="PROSITE" id="PS50943"/>
    </source>
</evidence>
<dbReference type="Gene3D" id="1.10.260.40">
    <property type="entry name" value="lambda repressor-like DNA-binding domains"/>
    <property type="match status" value="1"/>
</dbReference>
<dbReference type="CDD" id="cd00093">
    <property type="entry name" value="HTH_XRE"/>
    <property type="match status" value="1"/>
</dbReference>
<organism evidence="3">
    <name type="scientific">Podoviridae sp. ct6BA50</name>
    <dbReference type="NCBI Taxonomy" id="2825221"/>
    <lineage>
        <taxon>Viruses</taxon>
        <taxon>Duplodnaviria</taxon>
        <taxon>Heunggongvirae</taxon>
        <taxon>Uroviricota</taxon>
        <taxon>Caudoviricetes</taxon>
    </lineage>
</organism>
<proteinExistence type="predicted"/>
<keyword evidence="1" id="KW-0812">Transmembrane</keyword>
<keyword evidence="1" id="KW-0472">Membrane</keyword>
<evidence type="ECO:0000256" key="1">
    <source>
        <dbReference type="SAM" id="Phobius"/>
    </source>
</evidence>
<keyword evidence="1" id="KW-1133">Transmembrane helix</keyword>
<sequence>MRPTIFANCQRRVYKLPYKPTLNNVCRDRRDERRIAIQTISDETGIPTSTLSKFFSGETHSTSVDLAGAVCKVLDVSLDDYFGILPRDSDLVGPEVHRLRAQIIMYQRSLKHKDKWILGLAITLGVVLLVVIVALLIDVANRDWGWFRSAFASCYSASM</sequence>
<dbReference type="GO" id="GO:0003677">
    <property type="term" value="F:DNA binding"/>
    <property type="evidence" value="ECO:0007669"/>
    <property type="project" value="InterPro"/>
</dbReference>
<dbReference type="SUPFAM" id="SSF47413">
    <property type="entry name" value="lambda repressor-like DNA-binding domains"/>
    <property type="match status" value="1"/>
</dbReference>
<dbReference type="EMBL" id="BK016263">
    <property type="protein sequence ID" value="DAG05665.1"/>
    <property type="molecule type" value="Genomic_DNA"/>
</dbReference>
<dbReference type="Pfam" id="PF01381">
    <property type="entry name" value="HTH_3"/>
    <property type="match status" value="1"/>
</dbReference>
<dbReference type="InterPro" id="IPR010982">
    <property type="entry name" value="Lambda_DNA-bd_dom_sf"/>
</dbReference>